<gene>
    <name evidence="1" type="ORF">EUS_26780</name>
</gene>
<dbReference type="EMBL" id="FP929044">
    <property type="protein sequence ID" value="CBK97611.1"/>
    <property type="molecule type" value="Genomic_DNA"/>
</dbReference>
<protein>
    <submittedName>
        <fullName evidence="1">Uncharacterized protein</fullName>
    </submittedName>
</protein>
<organism evidence="1 2">
    <name type="scientific">[Eubacterium] siraeum 70/3</name>
    <dbReference type="NCBI Taxonomy" id="657319"/>
    <lineage>
        <taxon>Bacteria</taxon>
        <taxon>Bacillati</taxon>
        <taxon>Bacillota</taxon>
        <taxon>Clostridia</taxon>
        <taxon>Eubacteriales</taxon>
        <taxon>Oscillospiraceae</taxon>
        <taxon>Oscillospiraceae incertae sedis</taxon>
    </lineage>
</organism>
<dbReference type="Proteomes" id="UP000008803">
    <property type="component" value="Chromosome"/>
</dbReference>
<dbReference type="HOGENOM" id="CLU_1956310_0_0_9"/>
<proteinExistence type="predicted"/>
<name>D4JWZ2_9FIRM</name>
<accession>D4JWZ2</accession>
<dbReference type="KEGG" id="esu:EUS_26780"/>
<dbReference type="AlphaFoldDB" id="D4JWZ2"/>
<evidence type="ECO:0000313" key="1">
    <source>
        <dbReference type="EMBL" id="CBK97611.1"/>
    </source>
</evidence>
<evidence type="ECO:0000313" key="2">
    <source>
        <dbReference type="Proteomes" id="UP000008803"/>
    </source>
</evidence>
<sequence>MELSFWGACGIVGVGKSDKVITGGASKALPERCKQKIRRLKNSGFQTVEKPLSMIKMGCRVLLALLVLHRAKLLASNQSILALGRSPHTGRQPFVSLRLCIDSHLCRCIVQRLCVAVIMRPCIVALCG</sequence>
<reference evidence="1 2" key="1">
    <citation type="submission" date="2010-03" db="EMBL/GenBank/DDBJ databases">
        <title>The genome sequence of Eubacterium siraeum 70/3.</title>
        <authorList>
            <consortium name="metaHIT consortium -- http://www.metahit.eu/"/>
            <person name="Pajon A."/>
            <person name="Turner K."/>
            <person name="Parkhill J."/>
            <person name="Duncan S."/>
            <person name="Flint H."/>
        </authorList>
    </citation>
    <scope>NUCLEOTIDE SEQUENCE [LARGE SCALE GENOMIC DNA]</scope>
    <source>
        <strain evidence="1 2">70/3</strain>
    </source>
</reference>
<dbReference type="BioCyc" id="ESIR657319:G136K-2272-MONOMER"/>
<reference evidence="1 2" key="2">
    <citation type="submission" date="2010-03" db="EMBL/GenBank/DDBJ databases">
        <authorList>
            <person name="Pajon A."/>
        </authorList>
    </citation>
    <scope>NUCLEOTIDE SEQUENCE [LARGE SCALE GENOMIC DNA]</scope>
    <source>
        <strain evidence="1 2">70/3</strain>
    </source>
</reference>